<comment type="caution">
    <text evidence="3">The sequence shown here is derived from an EMBL/GenBank/DDBJ whole genome shotgun (WGS) entry which is preliminary data.</text>
</comment>
<reference evidence="3 4" key="1">
    <citation type="submission" date="2021-07" db="EMBL/GenBank/DDBJ databases">
        <title>Alteriqipengyuania abyssalis NZ-12B nov, sp.nov isolated from deep sea sponge in pacific ocean.</title>
        <authorList>
            <person name="Tareen S."/>
            <person name="Wink J."/>
        </authorList>
    </citation>
    <scope>NUCLEOTIDE SEQUENCE [LARGE SCALE GENOMIC DNA]</scope>
    <source>
        <strain evidence="3 4">NZ-12B</strain>
    </source>
</reference>
<keyword evidence="4" id="KW-1185">Reference proteome</keyword>
<evidence type="ECO:0000256" key="2">
    <source>
        <dbReference type="SAM" id="SignalP"/>
    </source>
</evidence>
<dbReference type="Proteomes" id="UP000759298">
    <property type="component" value="Unassembled WGS sequence"/>
</dbReference>
<proteinExistence type="predicted"/>
<feature type="region of interest" description="Disordered" evidence="1">
    <location>
        <begin position="43"/>
        <end position="62"/>
    </location>
</feature>
<gene>
    <name evidence="3" type="ORF">KYN89_03000</name>
</gene>
<evidence type="ECO:0000256" key="1">
    <source>
        <dbReference type="SAM" id="MobiDB-lite"/>
    </source>
</evidence>
<feature type="compositionally biased region" description="Low complexity" evidence="1">
    <location>
        <begin position="43"/>
        <end position="60"/>
    </location>
</feature>
<dbReference type="EMBL" id="JAHWXP010000001">
    <property type="protein sequence ID" value="MBY8336005.1"/>
    <property type="molecule type" value="Genomic_DNA"/>
</dbReference>
<feature type="signal peptide" evidence="2">
    <location>
        <begin position="1"/>
        <end position="27"/>
    </location>
</feature>
<keyword evidence="2" id="KW-0732">Signal</keyword>
<organism evidence="3 4">
    <name type="scientific">Alteriqipengyuania abyssalis</name>
    <dbReference type="NCBI Taxonomy" id="2860200"/>
    <lineage>
        <taxon>Bacteria</taxon>
        <taxon>Pseudomonadati</taxon>
        <taxon>Pseudomonadota</taxon>
        <taxon>Alphaproteobacteria</taxon>
        <taxon>Sphingomonadales</taxon>
        <taxon>Erythrobacteraceae</taxon>
        <taxon>Alteriqipengyuania</taxon>
    </lineage>
</organism>
<dbReference type="RefSeq" id="WP_222823730.1">
    <property type="nucleotide sequence ID" value="NZ_JAHWXP010000001.1"/>
</dbReference>
<name>A0ABS7PAB5_9SPHN</name>
<accession>A0ABS7PAB5</accession>
<sequence length="377" mass="41358">MKKGGFFMRFANITALAFSGLAALALAGCSGADAEKADGDASAADEAAAGSADESGGQSDLYVEGPKRAGDLEINAINLAYLYHRMSGEPASLDRMMTKPLNLTFENEFERRRFLEEHFDEFKKLVDESVSAQTYTVELRGRLEDYDFDRKGFPIDGLYDRTMVSFSASDSGSEGLNFALALEGTGQLDFLPMSPEAAEALGSGDRSVDLEIAFTPIMAGWEKVRSDQRRTVVGKAYQVTVKSSDGQTIDTIRSDQKPSTRPLRLYAQNPMVRANLANPWTAENAPEAVLDRYAWIIDERWKMPGHKDGDAFEEAMSNNGSAAGGCVAQFGFSQCERLATRRANFVNQCTNSVPTERKQECYAIRSLPYTELEANAL</sequence>
<feature type="chain" id="PRO_5047016730" evidence="2">
    <location>
        <begin position="28"/>
        <end position="377"/>
    </location>
</feature>
<dbReference type="PROSITE" id="PS51257">
    <property type="entry name" value="PROKAR_LIPOPROTEIN"/>
    <property type="match status" value="1"/>
</dbReference>
<evidence type="ECO:0000313" key="3">
    <source>
        <dbReference type="EMBL" id="MBY8336005.1"/>
    </source>
</evidence>
<protein>
    <submittedName>
        <fullName evidence="3">DUF4852 domain-containing protein</fullName>
    </submittedName>
</protein>
<evidence type="ECO:0000313" key="4">
    <source>
        <dbReference type="Proteomes" id="UP000759298"/>
    </source>
</evidence>